<evidence type="ECO:0000313" key="1">
    <source>
        <dbReference type="EMBL" id="KAK6623385.1"/>
    </source>
</evidence>
<dbReference type="AlphaFoldDB" id="A0AAN8NV19"/>
<dbReference type="EMBL" id="JAWJWE010000038">
    <property type="protein sequence ID" value="KAK6623385.1"/>
    <property type="molecule type" value="Genomic_DNA"/>
</dbReference>
<proteinExistence type="predicted"/>
<reference evidence="1 2" key="1">
    <citation type="submission" date="2023-10" db="EMBL/GenBank/DDBJ databases">
        <title>Genomes of two closely related lineages of the louse Polyplax serrata with different host specificities.</title>
        <authorList>
            <person name="Martinu J."/>
            <person name="Tarabai H."/>
            <person name="Stefka J."/>
            <person name="Hypsa V."/>
        </authorList>
    </citation>
    <scope>NUCLEOTIDE SEQUENCE [LARGE SCALE GENOMIC DNA]</scope>
    <source>
        <strain evidence="1">HR10_N</strain>
    </source>
</reference>
<dbReference type="Proteomes" id="UP001372834">
    <property type="component" value="Unassembled WGS sequence"/>
</dbReference>
<comment type="caution">
    <text evidence="1">The sequence shown here is derived from an EMBL/GenBank/DDBJ whole genome shotgun (WGS) entry which is preliminary data.</text>
</comment>
<feature type="non-terminal residue" evidence="1">
    <location>
        <position position="64"/>
    </location>
</feature>
<protein>
    <submittedName>
        <fullName evidence="1">Uncharacterized protein</fullName>
    </submittedName>
</protein>
<sequence>PEELLIRVRAYFVWCWTRANGIVLGRALRLELLGWTLSGDLGLWLCVPKEDNRVHPGVVDTLVP</sequence>
<accession>A0AAN8NV19</accession>
<gene>
    <name evidence="1" type="ORF">RUM43_009237</name>
</gene>
<evidence type="ECO:0000313" key="2">
    <source>
        <dbReference type="Proteomes" id="UP001372834"/>
    </source>
</evidence>
<name>A0AAN8NV19_POLSC</name>
<organism evidence="1 2">
    <name type="scientific">Polyplax serrata</name>
    <name type="common">Common mouse louse</name>
    <dbReference type="NCBI Taxonomy" id="468196"/>
    <lineage>
        <taxon>Eukaryota</taxon>
        <taxon>Metazoa</taxon>
        <taxon>Ecdysozoa</taxon>
        <taxon>Arthropoda</taxon>
        <taxon>Hexapoda</taxon>
        <taxon>Insecta</taxon>
        <taxon>Pterygota</taxon>
        <taxon>Neoptera</taxon>
        <taxon>Paraneoptera</taxon>
        <taxon>Psocodea</taxon>
        <taxon>Troctomorpha</taxon>
        <taxon>Phthiraptera</taxon>
        <taxon>Anoplura</taxon>
        <taxon>Polyplacidae</taxon>
        <taxon>Polyplax</taxon>
    </lineage>
</organism>
<feature type="non-terminal residue" evidence="1">
    <location>
        <position position="1"/>
    </location>
</feature>